<keyword evidence="1" id="KW-0479">Metal-binding</keyword>
<sequence>MNAVASQGLAMAPETYDWPGIEQSLDAQGHAVLPNLLTAGQCDGLAALYAREEGYRARIVMARHGFGRGEYKYFAYPLPPLLDQLRHALYPRLAPIANRWNRQLKIGAQYPHDLDAYLRRCHEAGQTRPTPLILQYGEGDYNCLHRDLYGDHVFPLQVAILLSEPGRDFTGGEFIMTELSNKGHRADVVALRKGDAVVFTVNQRPAMGRRGTRKVAMRHGVSRIRSGHRHTVGLIFHDAK</sequence>
<dbReference type="Proteomes" id="UP001501706">
    <property type="component" value="Unassembled WGS sequence"/>
</dbReference>
<evidence type="ECO:0000313" key="4">
    <source>
        <dbReference type="Proteomes" id="UP001501706"/>
    </source>
</evidence>
<dbReference type="Pfam" id="PF09859">
    <property type="entry name" value="Oxygenase-NA"/>
    <property type="match status" value="1"/>
</dbReference>
<dbReference type="InterPro" id="IPR005123">
    <property type="entry name" value="Oxoglu/Fe-dep_dioxygenase_dom"/>
</dbReference>
<feature type="domain" description="Fe2OG dioxygenase" evidence="2">
    <location>
        <begin position="127"/>
        <end position="239"/>
    </location>
</feature>
<keyword evidence="4" id="KW-1185">Reference proteome</keyword>
<evidence type="ECO:0000256" key="1">
    <source>
        <dbReference type="RuleBase" id="RU003682"/>
    </source>
</evidence>
<dbReference type="PROSITE" id="PS51471">
    <property type="entry name" value="FE2OG_OXY"/>
    <property type="match status" value="1"/>
</dbReference>
<dbReference type="InterPro" id="IPR018655">
    <property type="entry name" value="DUF2086"/>
</dbReference>
<keyword evidence="1" id="KW-0560">Oxidoreductase</keyword>
<keyword evidence="1" id="KW-0408">Iron</keyword>
<evidence type="ECO:0000259" key="2">
    <source>
        <dbReference type="PROSITE" id="PS51471"/>
    </source>
</evidence>
<dbReference type="EMBL" id="BAAAEN010000002">
    <property type="protein sequence ID" value="GAA0495415.1"/>
    <property type="molecule type" value="Genomic_DNA"/>
</dbReference>
<reference evidence="4" key="1">
    <citation type="journal article" date="2019" name="Int. J. Syst. Evol. Microbiol.">
        <title>The Global Catalogue of Microorganisms (GCM) 10K type strain sequencing project: providing services to taxonomists for standard genome sequencing and annotation.</title>
        <authorList>
            <consortium name="The Broad Institute Genomics Platform"/>
            <consortium name="The Broad Institute Genome Sequencing Center for Infectious Disease"/>
            <person name="Wu L."/>
            <person name="Ma J."/>
        </authorList>
    </citation>
    <scope>NUCLEOTIDE SEQUENCE [LARGE SCALE GENOMIC DNA]</scope>
    <source>
        <strain evidence="4">JCM 14330</strain>
    </source>
</reference>
<dbReference type="RefSeq" id="WP_132980095.1">
    <property type="nucleotide sequence ID" value="NZ_BAAAEN010000002.1"/>
</dbReference>
<organism evidence="3 4">
    <name type="scientific">Pigmentiphaga daeguensis</name>
    <dbReference type="NCBI Taxonomy" id="414049"/>
    <lineage>
        <taxon>Bacteria</taxon>
        <taxon>Pseudomonadati</taxon>
        <taxon>Pseudomonadota</taxon>
        <taxon>Betaproteobacteria</taxon>
        <taxon>Burkholderiales</taxon>
        <taxon>Alcaligenaceae</taxon>
        <taxon>Pigmentiphaga</taxon>
    </lineage>
</organism>
<comment type="similarity">
    <text evidence="1">Belongs to the iron/ascorbate-dependent oxidoreductase family.</text>
</comment>
<evidence type="ECO:0000313" key="3">
    <source>
        <dbReference type="EMBL" id="GAA0495415.1"/>
    </source>
</evidence>
<comment type="caution">
    <text evidence="3">The sequence shown here is derived from an EMBL/GenBank/DDBJ whole genome shotgun (WGS) entry which is preliminary data.</text>
</comment>
<proteinExistence type="inferred from homology"/>
<accession>A0ABP3LA96</accession>
<gene>
    <name evidence="3" type="ORF">GCM10009097_09320</name>
</gene>
<dbReference type="Gene3D" id="2.60.120.620">
    <property type="entry name" value="q2cbj1_9rhob like domain"/>
    <property type="match status" value="1"/>
</dbReference>
<name>A0ABP3LA96_9BURK</name>
<protein>
    <submittedName>
        <fullName evidence="3">2OG-Fe(II) oxygenase</fullName>
    </submittedName>
</protein>